<keyword evidence="3" id="KW-0520">NAD</keyword>
<keyword evidence="9" id="KW-1185">Reference proteome</keyword>
<dbReference type="PANTHER" id="PTHR43078">
    <property type="entry name" value="UDP-GLUCURONIC ACID DECARBOXYLASE-RELATED"/>
    <property type="match status" value="1"/>
</dbReference>
<dbReference type="Pfam" id="PF01370">
    <property type="entry name" value="Epimerase"/>
    <property type="match status" value="1"/>
</dbReference>
<dbReference type="Proteomes" id="UP000480929">
    <property type="component" value="Unassembled WGS sequence"/>
</dbReference>
<dbReference type="EMBL" id="WKPI01000020">
    <property type="protein sequence ID" value="MSC33697.1"/>
    <property type="molecule type" value="Genomic_DNA"/>
</dbReference>
<dbReference type="GO" id="GO:0048040">
    <property type="term" value="F:UDP-glucuronate decarboxylase activity"/>
    <property type="evidence" value="ECO:0007669"/>
    <property type="project" value="TreeGrafter"/>
</dbReference>
<comment type="caution">
    <text evidence="6">The sequence shown here is derived from an EMBL/GenBank/DDBJ whole genome shotgun (WGS) entry which is preliminary data.</text>
</comment>
<dbReference type="Proteomes" id="UP000433575">
    <property type="component" value="Unassembled WGS sequence"/>
</dbReference>
<dbReference type="SUPFAM" id="SSF51735">
    <property type="entry name" value="NAD(P)-binding Rossmann-fold domains"/>
    <property type="match status" value="1"/>
</dbReference>
<dbReference type="InterPro" id="IPR001509">
    <property type="entry name" value="Epimerase_deHydtase"/>
</dbReference>
<evidence type="ECO:0000259" key="5">
    <source>
        <dbReference type="Pfam" id="PF01370"/>
    </source>
</evidence>
<dbReference type="AlphaFoldDB" id="A0A6N7S8G1"/>
<evidence type="ECO:0000313" key="9">
    <source>
        <dbReference type="Proteomes" id="UP000480929"/>
    </source>
</evidence>
<feature type="domain" description="NAD-dependent epimerase/dehydratase" evidence="5">
    <location>
        <begin position="25"/>
        <end position="269"/>
    </location>
</feature>
<dbReference type="Gene3D" id="3.40.50.720">
    <property type="entry name" value="NAD(P)-binding Rossmann-like Domain"/>
    <property type="match status" value="1"/>
</dbReference>
<evidence type="ECO:0000256" key="1">
    <source>
        <dbReference type="ARBA" id="ARBA00001911"/>
    </source>
</evidence>
<dbReference type="OrthoDB" id="9811743at2"/>
<reference evidence="8 9" key="1">
    <citation type="journal article" date="2019" name="Nat. Med.">
        <title>A library of human gut bacterial isolates paired with longitudinal multiomics data enables mechanistic microbiome research.</title>
        <authorList>
            <person name="Poyet M."/>
            <person name="Groussin M."/>
            <person name="Gibbons S.M."/>
            <person name="Avila-Pacheco J."/>
            <person name="Jiang X."/>
            <person name="Kearney S.M."/>
            <person name="Perrotta A.R."/>
            <person name="Berdy B."/>
            <person name="Zhao S."/>
            <person name="Lieberman T.D."/>
            <person name="Swanson P.K."/>
            <person name="Smith M."/>
            <person name="Roesemann S."/>
            <person name="Alexander J.E."/>
            <person name="Rich S.A."/>
            <person name="Livny J."/>
            <person name="Vlamakis H."/>
            <person name="Clish C."/>
            <person name="Bullock K."/>
            <person name="Deik A."/>
            <person name="Scott J."/>
            <person name="Pierce K.A."/>
            <person name="Xavier R.J."/>
            <person name="Alm E.J."/>
        </authorList>
    </citation>
    <scope>NUCLEOTIDE SEQUENCE [LARGE SCALE GENOMIC DNA]</scope>
    <source>
        <strain evidence="6 8">BIOML-A4</strain>
        <strain evidence="7 9">BIOML-A5</strain>
    </source>
</reference>
<sequence>MNLNDDFLELASKNEDIQLLENRTILITGATGMLARYLTRYLIYLNEEKHLNMRFILAVRNIEKAKKIYHDQLNNRIHLLATNLSSPLNVEEPTHIIIHAASLADPQFYKTNPVDVALPNVLGTYHCLELAKKKHAEHFLYFSSAEVYGTLSNTNLITESMTGWIDPLDNRSCYSESKRMGETLCKAYYEQYQVPATCLRIFHTYGPTLDYKHDQRVFSEFVKSVIEDNQIIMKSSGEAKRAFCYALDLVSACLTVLFHGCPGEAYNMANDDCFISIKELAQEIIAAFPERSIQLKLQQRELTSNYIENKTTTYINVSTDKLRKLGWKPTISVREGFRRTITLLENEIKQQR</sequence>
<proteinExistence type="predicted"/>
<name>A0A6N7S8G1_9FIRM</name>
<dbReference type="InterPro" id="IPR036291">
    <property type="entry name" value="NAD(P)-bd_dom_sf"/>
</dbReference>
<accession>A0A6N7S8G1</accession>
<dbReference type="InterPro" id="IPR044516">
    <property type="entry name" value="UXS-like"/>
</dbReference>
<evidence type="ECO:0000313" key="6">
    <source>
        <dbReference type="EMBL" id="MSA89942.1"/>
    </source>
</evidence>
<comment type="cofactor">
    <cofactor evidence="1">
        <name>NAD(+)</name>
        <dbReference type="ChEBI" id="CHEBI:57540"/>
    </cofactor>
</comment>
<dbReference type="GO" id="GO:0070403">
    <property type="term" value="F:NAD+ binding"/>
    <property type="evidence" value="ECO:0007669"/>
    <property type="project" value="InterPro"/>
</dbReference>
<evidence type="ECO:0000313" key="8">
    <source>
        <dbReference type="Proteomes" id="UP000433575"/>
    </source>
</evidence>
<keyword evidence="4" id="KW-0456">Lyase</keyword>
<dbReference type="RefSeq" id="WP_154239086.1">
    <property type="nucleotide sequence ID" value="NZ_WKPI01000020.1"/>
</dbReference>
<evidence type="ECO:0000313" key="7">
    <source>
        <dbReference type="EMBL" id="MSC33697.1"/>
    </source>
</evidence>
<evidence type="ECO:0000256" key="4">
    <source>
        <dbReference type="ARBA" id="ARBA00023239"/>
    </source>
</evidence>
<dbReference type="PANTHER" id="PTHR43078:SF6">
    <property type="entry name" value="UDP-GLUCURONIC ACID DECARBOXYLASE 1"/>
    <property type="match status" value="1"/>
</dbReference>
<protein>
    <submittedName>
        <fullName evidence="6">NAD-dependent epimerase/dehydratase family protein</fullName>
    </submittedName>
</protein>
<evidence type="ECO:0000256" key="2">
    <source>
        <dbReference type="ARBA" id="ARBA00022793"/>
    </source>
</evidence>
<dbReference type="GO" id="GO:0005737">
    <property type="term" value="C:cytoplasm"/>
    <property type="evidence" value="ECO:0007669"/>
    <property type="project" value="TreeGrafter"/>
</dbReference>
<keyword evidence="2" id="KW-0210">Decarboxylase</keyword>
<dbReference type="EMBL" id="WKPJ01000018">
    <property type="protein sequence ID" value="MSA89942.1"/>
    <property type="molecule type" value="Genomic_DNA"/>
</dbReference>
<evidence type="ECO:0000256" key="3">
    <source>
        <dbReference type="ARBA" id="ARBA00023027"/>
    </source>
</evidence>
<organism evidence="6 8">
    <name type="scientific">Holdemania massiliensis</name>
    <dbReference type="NCBI Taxonomy" id="1468449"/>
    <lineage>
        <taxon>Bacteria</taxon>
        <taxon>Bacillati</taxon>
        <taxon>Bacillota</taxon>
        <taxon>Erysipelotrichia</taxon>
        <taxon>Erysipelotrichales</taxon>
        <taxon>Erysipelotrichaceae</taxon>
        <taxon>Holdemania</taxon>
    </lineage>
</organism>
<gene>
    <name evidence="7" type="ORF">GKD88_11245</name>
    <name evidence="6" type="ORF">GKE08_11445</name>
</gene>
<dbReference type="GO" id="GO:0042732">
    <property type="term" value="P:D-xylose metabolic process"/>
    <property type="evidence" value="ECO:0007669"/>
    <property type="project" value="InterPro"/>
</dbReference>